<dbReference type="RefSeq" id="WP_188666435.1">
    <property type="nucleotide sequence ID" value="NZ_BMJI01000002.1"/>
</dbReference>
<keyword evidence="7" id="KW-1185">Reference proteome</keyword>
<keyword evidence="2" id="KW-0285">Flavoprotein</keyword>
<comment type="cofactor">
    <cofactor evidence="1">
        <name>FAD</name>
        <dbReference type="ChEBI" id="CHEBI:57692"/>
    </cofactor>
</comment>
<evidence type="ECO:0000256" key="2">
    <source>
        <dbReference type="ARBA" id="ARBA00022630"/>
    </source>
</evidence>
<feature type="domain" description="FAD-dependent oxidoreductase 2 FAD-binding" evidence="5">
    <location>
        <begin position="23"/>
        <end position="556"/>
    </location>
</feature>
<keyword evidence="4" id="KW-0560">Oxidoreductase</keyword>
<dbReference type="InterPro" id="IPR003953">
    <property type="entry name" value="FAD-dep_OxRdtase_2_FAD-bd"/>
</dbReference>
<dbReference type="InterPro" id="IPR027477">
    <property type="entry name" value="Succ_DH/fumarate_Rdtase_cat_sf"/>
</dbReference>
<dbReference type="InterPro" id="IPR036188">
    <property type="entry name" value="FAD/NAD-bd_sf"/>
</dbReference>
<dbReference type="PANTHER" id="PTHR43400">
    <property type="entry name" value="FUMARATE REDUCTASE"/>
    <property type="match status" value="1"/>
</dbReference>
<dbReference type="Gene3D" id="3.90.700.10">
    <property type="entry name" value="Succinate dehydrogenase/fumarate reductase flavoprotein, catalytic domain"/>
    <property type="match status" value="1"/>
</dbReference>
<proteinExistence type="predicted"/>
<reference evidence="7" key="1">
    <citation type="journal article" date="2019" name="Int. J. Syst. Evol. Microbiol.">
        <title>The Global Catalogue of Microorganisms (GCM) 10K type strain sequencing project: providing services to taxonomists for standard genome sequencing and annotation.</title>
        <authorList>
            <consortium name="The Broad Institute Genomics Platform"/>
            <consortium name="The Broad Institute Genome Sequencing Center for Infectious Disease"/>
            <person name="Wu L."/>
            <person name="Ma J."/>
        </authorList>
    </citation>
    <scope>NUCLEOTIDE SEQUENCE [LARGE SCALE GENOMIC DNA]</scope>
    <source>
        <strain evidence="7">CGMCC 1.15480</strain>
    </source>
</reference>
<evidence type="ECO:0000256" key="4">
    <source>
        <dbReference type="ARBA" id="ARBA00023002"/>
    </source>
</evidence>
<evidence type="ECO:0000259" key="5">
    <source>
        <dbReference type="Pfam" id="PF00890"/>
    </source>
</evidence>
<dbReference type="EMBL" id="BMJI01000002">
    <property type="protein sequence ID" value="GGC83309.1"/>
    <property type="molecule type" value="Genomic_DNA"/>
</dbReference>
<accession>A0ABQ1NR15</accession>
<evidence type="ECO:0000313" key="6">
    <source>
        <dbReference type="EMBL" id="GGC83309.1"/>
    </source>
</evidence>
<dbReference type="SUPFAM" id="SSF51905">
    <property type="entry name" value="FAD/NAD(P)-binding domain"/>
    <property type="match status" value="1"/>
</dbReference>
<comment type="caution">
    <text evidence="6">The sequence shown here is derived from an EMBL/GenBank/DDBJ whole genome shotgun (WGS) entry which is preliminary data.</text>
</comment>
<dbReference type="Gene3D" id="3.50.50.60">
    <property type="entry name" value="FAD/NAD(P)-binding domain"/>
    <property type="match status" value="2"/>
</dbReference>
<dbReference type="InterPro" id="IPR050315">
    <property type="entry name" value="FAD-oxidoreductase_2"/>
</dbReference>
<evidence type="ECO:0000256" key="3">
    <source>
        <dbReference type="ARBA" id="ARBA00022827"/>
    </source>
</evidence>
<evidence type="ECO:0000313" key="7">
    <source>
        <dbReference type="Proteomes" id="UP000597761"/>
    </source>
</evidence>
<dbReference type="Pfam" id="PF00890">
    <property type="entry name" value="FAD_binding_2"/>
    <property type="match status" value="1"/>
</dbReference>
<name>A0ABQ1NR15_9MICC</name>
<gene>
    <name evidence="6" type="ORF">GCM10011512_07600</name>
</gene>
<keyword evidence="3" id="KW-0274">FAD</keyword>
<sequence>MSPRTATTGTTSGKTTEKSTVCDVLVVGSGAAGMAAALKAASQGLSVIVAEKEQYVGGTTAISAGWAWVPGNRAGTEAGDTREAVETYLRNLAPDTYNADGVADFLDNVPEALEFFERETDVSFVYPDKAPDYQMDLPGARLGGRAILPTDTDARILGDKRLLMQPYLSSYTVFGYMPQVGPDINEFFHVNQSVTSFVYVARKLLRTWVDAARYRRPVLRSNGNALMTLMVKSALDAGVRLWESTPVESLTRGDDGAVTGAVLGGDRAGRVEARLGVILAAGGFSGDAELRRRYFPHDAGGDDHFTPTVGHGGDAARMAMAAGGHIDDGVSSVGSWAPVTVFRYRDGRRRLFPHLRAIGLPGLVAVDRHGKRFGNEALSYHDFGGTMIAHDADEDGTYGFVIADAKAMHKYGIGYAKPWPMPRGYFYRTGYLVRGETLADLAGKLGMDPAELEQTIGTFNRGAVEGVDAEFGRGSTEYNHFRGDLEHRPNPNLAALDKGPYYAAKIQMGDLGTFAGVAVDRDNVVVTAEGAPIPGLFAVGAAARSVFGGGYPGYGSHIGAALVFGYRAGRDVARLAAERRGGSAAGRGAQVAADVSEGGAR</sequence>
<dbReference type="Proteomes" id="UP000597761">
    <property type="component" value="Unassembled WGS sequence"/>
</dbReference>
<dbReference type="PANTHER" id="PTHR43400:SF10">
    <property type="entry name" value="3-OXOSTEROID 1-DEHYDROGENASE"/>
    <property type="match status" value="1"/>
</dbReference>
<protein>
    <submittedName>
        <fullName evidence="6">Dehydrogenase</fullName>
    </submittedName>
</protein>
<dbReference type="SUPFAM" id="SSF56425">
    <property type="entry name" value="Succinate dehydrogenase/fumarate reductase flavoprotein, catalytic domain"/>
    <property type="match status" value="1"/>
</dbReference>
<evidence type="ECO:0000256" key="1">
    <source>
        <dbReference type="ARBA" id="ARBA00001974"/>
    </source>
</evidence>
<organism evidence="6 7">
    <name type="scientific">Tersicoccus solisilvae</name>
    <dbReference type="NCBI Taxonomy" id="1882339"/>
    <lineage>
        <taxon>Bacteria</taxon>
        <taxon>Bacillati</taxon>
        <taxon>Actinomycetota</taxon>
        <taxon>Actinomycetes</taxon>
        <taxon>Micrococcales</taxon>
        <taxon>Micrococcaceae</taxon>
        <taxon>Tersicoccus</taxon>
    </lineage>
</organism>